<dbReference type="Gene3D" id="3.30.470.20">
    <property type="entry name" value="ATP-grasp fold, B domain"/>
    <property type="match status" value="1"/>
</dbReference>
<feature type="compositionally biased region" description="Polar residues" evidence="1">
    <location>
        <begin position="538"/>
        <end position="550"/>
    </location>
</feature>
<feature type="compositionally biased region" description="Basic and acidic residues" evidence="1">
    <location>
        <begin position="135"/>
        <end position="145"/>
    </location>
</feature>
<dbReference type="PANTHER" id="PTHR46810:SF1">
    <property type="entry name" value="INACTIVE POLYGLYCYLASE TTLL10"/>
    <property type="match status" value="1"/>
</dbReference>
<evidence type="ECO:0000313" key="2">
    <source>
        <dbReference type="EMBL" id="KAG9482207.1"/>
    </source>
</evidence>
<evidence type="ECO:0008006" key="4">
    <source>
        <dbReference type="Google" id="ProtNLM"/>
    </source>
</evidence>
<dbReference type="EMBL" id="WNTK01000006">
    <property type="protein sequence ID" value="KAG9482207.1"/>
    <property type="molecule type" value="Genomic_DNA"/>
</dbReference>
<dbReference type="OrthoDB" id="202825at2759"/>
<dbReference type="PANTHER" id="PTHR46810">
    <property type="entry name" value="INACTIVE POLYGLYCYLASE TTLL10"/>
    <property type="match status" value="1"/>
</dbReference>
<name>A0A8J6F5Z1_ELECQ</name>
<reference evidence="2" key="1">
    <citation type="thesis" date="2020" institute="ProQuest LLC" country="789 East Eisenhower Parkway, Ann Arbor, MI, USA">
        <title>Comparative Genomics and Chromosome Evolution.</title>
        <authorList>
            <person name="Mudd A.B."/>
        </authorList>
    </citation>
    <scope>NUCLEOTIDE SEQUENCE</scope>
    <source>
        <strain evidence="2">HN-11 Male</strain>
        <tissue evidence="2">Kidney and liver</tissue>
    </source>
</reference>
<accession>A0A8J6F5Z1</accession>
<dbReference type="GO" id="GO:0070737">
    <property type="term" value="F:protein-glycine ligase activity, elongating"/>
    <property type="evidence" value="ECO:0007669"/>
    <property type="project" value="TreeGrafter"/>
</dbReference>
<dbReference type="AlphaFoldDB" id="A0A8J6F5Z1"/>
<comment type="caution">
    <text evidence="2">The sequence shown here is derived from an EMBL/GenBank/DDBJ whole genome shotgun (WGS) entry which is preliminary data.</text>
</comment>
<protein>
    <recommendedName>
        <fullName evidence="4">Inactive polyglycylase TTLL10</fullName>
    </recommendedName>
</protein>
<dbReference type="SUPFAM" id="SSF56059">
    <property type="entry name" value="Glutathione synthetase ATP-binding domain-like"/>
    <property type="match status" value="1"/>
</dbReference>
<dbReference type="Proteomes" id="UP000770717">
    <property type="component" value="Unassembled WGS sequence"/>
</dbReference>
<sequence length="695" mass="79405">MQLKSSPSEPRDGDSQQQLCETSKRSSESVGIKQYERQRTTKDAIEGATPSAASNDKHKPPENHLSQEKSHDESTRPLGKVSRSSRKAPSTARKKASCQRGADSQVLPAGVEMTDTEPLKASKMETSTVQQKPPHIADKKPEEPRGSGPFFYIGGSNGAQMVSAYCLDKGWQQIYDNKREDYKLKWCENKRSATYCAFREGEQLLYQIPNNKVLTTKIGLLNSLREYERVMQKINKARVLKMADFFPETLRLDMKDEAEAFFSTYEDGQTWICKPTGLNQGRGIYLLKNQEQILALRYQMLSIMEDSKKPPSKGPQARIAQRYIANPLLLEGKKFDIRSYLLIASTVPYFVFFRHGYVRLTCNPYDPKSDDLTGHLTNQYMQKKNPLYNELKEETVWAMERFNSYVNEKFAESKGLPQDWVLNNFTKRMQQIMIHCFLSVKSKLECRRGFFDLIGCDFLIDDDCKVWLLEMNCNPALHTNCEVLKDVIPSVVNETLDLALEIFKKSIKVHRILPLNAQSKFIMLYNGDTNEQTIKFNWPRSSSPLKTQKTLPPENLDGPVKHVQKPHRPLKTFTDKSKQTVAKQVISRSPQREALALTPVNMTGLCDNLSLYSRHQTKNEMTSKNVDGTQNFCVSEGSQARAKVEQQPPIAKISFSGSQKFRLVGRKTPQYMKRSTTEPKDSFQFCLKTVIQQNS</sequence>
<proteinExistence type="predicted"/>
<dbReference type="InterPro" id="IPR027752">
    <property type="entry name" value="TTLL10"/>
</dbReference>
<feature type="compositionally biased region" description="Basic and acidic residues" evidence="1">
    <location>
        <begin position="55"/>
        <end position="75"/>
    </location>
</feature>
<evidence type="ECO:0000256" key="1">
    <source>
        <dbReference type="SAM" id="MobiDB-lite"/>
    </source>
</evidence>
<feature type="compositionally biased region" description="Basic and acidic residues" evidence="1">
    <location>
        <begin position="34"/>
        <end position="45"/>
    </location>
</feature>
<dbReference type="PROSITE" id="PS51221">
    <property type="entry name" value="TTL"/>
    <property type="match status" value="1"/>
</dbReference>
<gene>
    <name evidence="2" type="ORF">GDO78_011093</name>
</gene>
<organism evidence="2 3">
    <name type="scientific">Eleutherodactylus coqui</name>
    <name type="common">Puerto Rican coqui</name>
    <dbReference type="NCBI Taxonomy" id="57060"/>
    <lineage>
        <taxon>Eukaryota</taxon>
        <taxon>Metazoa</taxon>
        <taxon>Chordata</taxon>
        <taxon>Craniata</taxon>
        <taxon>Vertebrata</taxon>
        <taxon>Euteleostomi</taxon>
        <taxon>Amphibia</taxon>
        <taxon>Batrachia</taxon>
        <taxon>Anura</taxon>
        <taxon>Neobatrachia</taxon>
        <taxon>Hyloidea</taxon>
        <taxon>Eleutherodactylidae</taxon>
        <taxon>Eleutherodactylinae</taxon>
        <taxon>Eleutherodactylus</taxon>
        <taxon>Eleutherodactylus</taxon>
    </lineage>
</organism>
<dbReference type="Pfam" id="PF03133">
    <property type="entry name" value="TTL"/>
    <property type="match status" value="1"/>
</dbReference>
<feature type="region of interest" description="Disordered" evidence="1">
    <location>
        <begin position="1"/>
        <end position="145"/>
    </location>
</feature>
<keyword evidence="3" id="KW-1185">Reference proteome</keyword>
<dbReference type="InterPro" id="IPR004344">
    <property type="entry name" value="TTL/TTLL_fam"/>
</dbReference>
<evidence type="ECO:0000313" key="3">
    <source>
        <dbReference type="Proteomes" id="UP000770717"/>
    </source>
</evidence>
<feature type="region of interest" description="Disordered" evidence="1">
    <location>
        <begin position="538"/>
        <end position="565"/>
    </location>
</feature>